<name>A0A7X6N4D3_9LACO</name>
<dbReference type="PANTHER" id="PTHR30269">
    <property type="entry name" value="TRANSMEMBRANE PROTEIN YFCA"/>
    <property type="match status" value="1"/>
</dbReference>
<dbReference type="InterPro" id="IPR052017">
    <property type="entry name" value="TSUP"/>
</dbReference>
<keyword evidence="5 8" id="KW-0812">Transmembrane</keyword>
<comment type="similarity">
    <text evidence="2 8">Belongs to the 4-toluene sulfonate uptake permease (TSUP) (TC 2.A.102) family.</text>
</comment>
<evidence type="ECO:0000313" key="9">
    <source>
        <dbReference type="EMBL" id="NKZ23665.1"/>
    </source>
</evidence>
<dbReference type="Pfam" id="PF01925">
    <property type="entry name" value="TauE"/>
    <property type="match status" value="1"/>
</dbReference>
<keyword evidence="4 8" id="KW-1003">Cell membrane</keyword>
<protein>
    <recommendedName>
        <fullName evidence="8">Probable membrane transporter protein</fullName>
    </recommendedName>
</protein>
<dbReference type="GO" id="GO:0005886">
    <property type="term" value="C:plasma membrane"/>
    <property type="evidence" value="ECO:0007669"/>
    <property type="project" value="UniProtKB-SubCell"/>
</dbReference>
<comment type="caution">
    <text evidence="9">The sequence shown here is derived from an EMBL/GenBank/DDBJ whole genome shotgun (WGS) entry which is preliminary data.</text>
</comment>
<evidence type="ECO:0000256" key="8">
    <source>
        <dbReference type="RuleBase" id="RU363041"/>
    </source>
</evidence>
<dbReference type="AlphaFoldDB" id="A0A7X6N4D3"/>
<evidence type="ECO:0000313" key="10">
    <source>
        <dbReference type="Proteomes" id="UP000549765"/>
    </source>
</evidence>
<feature type="transmembrane region" description="Helical" evidence="8">
    <location>
        <begin position="69"/>
        <end position="90"/>
    </location>
</feature>
<comment type="subcellular location">
    <subcellularLocation>
        <location evidence="1 8">Cell membrane</location>
        <topology evidence="1 8">Multi-pass membrane protein</topology>
    </subcellularLocation>
</comment>
<keyword evidence="3" id="KW-0813">Transport</keyword>
<organism evidence="9 10">
    <name type="scientific">Periweissella fabalis</name>
    <dbReference type="NCBI Taxonomy" id="1070421"/>
    <lineage>
        <taxon>Bacteria</taxon>
        <taxon>Bacillati</taxon>
        <taxon>Bacillota</taxon>
        <taxon>Bacilli</taxon>
        <taxon>Lactobacillales</taxon>
        <taxon>Lactobacillaceae</taxon>
        <taxon>Periweissella</taxon>
    </lineage>
</organism>
<gene>
    <name evidence="9" type="ORF">HF964_02430</name>
</gene>
<feature type="transmembrane region" description="Helical" evidence="8">
    <location>
        <begin position="165"/>
        <end position="186"/>
    </location>
</feature>
<feature type="transmembrane region" description="Helical" evidence="8">
    <location>
        <begin position="39"/>
        <end position="57"/>
    </location>
</feature>
<keyword evidence="7 8" id="KW-0472">Membrane</keyword>
<feature type="transmembrane region" description="Helical" evidence="8">
    <location>
        <begin position="193"/>
        <end position="213"/>
    </location>
</feature>
<evidence type="ECO:0000256" key="6">
    <source>
        <dbReference type="ARBA" id="ARBA00022989"/>
    </source>
</evidence>
<evidence type="ECO:0000256" key="2">
    <source>
        <dbReference type="ARBA" id="ARBA00009142"/>
    </source>
</evidence>
<sequence>MLTPLIYIIFLVGAFVRSFFGFGEALITTPLLLLVAYNIHNGIAIIGIMGLLLALPGAIRNYKAIDLRLLMKLFTGAAIGVPLGLLFLKFGSLTSLKIFTGLFLICYGLFNLFNFQTAKLKLKIPQILVGLISGFLGGAINTHGAPVAIFGNLSKWTFTYLRANLQTYFAVVGFFIVIGQGISGFWNAEVLKTLLLLLPGFIVIIILVEWLLTKVQPQSFDKFLYSFLLLSGCLLFF</sequence>
<feature type="transmembrane region" description="Helical" evidence="8">
    <location>
        <begin position="5"/>
        <end position="27"/>
    </location>
</feature>
<dbReference type="InterPro" id="IPR002781">
    <property type="entry name" value="TM_pro_TauE-like"/>
</dbReference>
<dbReference type="RefSeq" id="WP_168721450.1">
    <property type="nucleotide sequence ID" value="NZ_JAAXPN010000001.1"/>
</dbReference>
<evidence type="ECO:0000256" key="1">
    <source>
        <dbReference type="ARBA" id="ARBA00004651"/>
    </source>
</evidence>
<proteinExistence type="inferred from homology"/>
<feature type="transmembrane region" description="Helical" evidence="8">
    <location>
        <begin position="127"/>
        <end position="153"/>
    </location>
</feature>
<feature type="transmembrane region" description="Helical" evidence="8">
    <location>
        <begin position="96"/>
        <end position="115"/>
    </location>
</feature>
<dbReference type="Proteomes" id="UP000549765">
    <property type="component" value="Unassembled WGS sequence"/>
</dbReference>
<accession>A0A7X6N4D3</accession>
<evidence type="ECO:0000256" key="3">
    <source>
        <dbReference type="ARBA" id="ARBA00022448"/>
    </source>
</evidence>
<dbReference type="PANTHER" id="PTHR30269:SF37">
    <property type="entry name" value="MEMBRANE TRANSPORTER PROTEIN"/>
    <property type="match status" value="1"/>
</dbReference>
<evidence type="ECO:0000256" key="5">
    <source>
        <dbReference type="ARBA" id="ARBA00022692"/>
    </source>
</evidence>
<evidence type="ECO:0000256" key="4">
    <source>
        <dbReference type="ARBA" id="ARBA00022475"/>
    </source>
</evidence>
<keyword evidence="10" id="KW-1185">Reference proteome</keyword>
<keyword evidence="6 8" id="KW-1133">Transmembrane helix</keyword>
<evidence type="ECO:0000256" key="7">
    <source>
        <dbReference type="ARBA" id="ARBA00023136"/>
    </source>
</evidence>
<dbReference type="EMBL" id="JAAXPN010000001">
    <property type="protein sequence ID" value="NKZ23665.1"/>
    <property type="molecule type" value="Genomic_DNA"/>
</dbReference>
<reference evidence="9 10" key="1">
    <citation type="submission" date="2020-04" db="EMBL/GenBank/DDBJ databases">
        <title>MicrobeNet Type strains.</title>
        <authorList>
            <person name="Nicholson A.C."/>
        </authorList>
    </citation>
    <scope>NUCLEOTIDE SEQUENCE [LARGE SCALE GENOMIC DNA]</scope>
    <source>
        <strain evidence="9 10">CCUG 61472</strain>
    </source>
</reference>